<proteinExistence type="predicted"/>
<dbReference type="GO" id="GO:0016810">
    <property type="term" value="F:hydrolase activity, acting on carbon-nitrogen (but not peptide) bonds"/>
    <property type="evidence" value="ECO:0007669"/>
    <property type="project" value="InterPro"/>
</dbReference>
<dbReference type="InterPro" id="IPR013108">
    <property type="entry name" value="Amidohydro_3"/>
</dbReference>
<dbReference type="InterPro" id="IPR032466">
    <property type="entry name" value="Metal_Hydrolase"/>
</dbReference>
<organism evidence="3 4">
    <name type="scientific">Sediminivirga luteola</name>
    <dbReference type="NCBI Taxonomy" id="1774748"/>
    <lineage>
        <taxon>Bacteria</taxon>
        <taxon>Bacillati</taxon>
        <taxon>Actinomycetota</taxon>
        <taxon>Actinomycetes</taxon>
        <taxon>Micrococcales</taxon>
        <taxon>Brevibacteriaceae</taxon>
        <taxon>Sediminivirga</taxon>
    </lineage>
</organism>
<reference evidence="3" key="1">
    <citation type="journal article" date="2014" name="Int. J. Syst. Evol. Microbiol.">
        <title>Complete genome sequence of Corynebacterium casei LMG S-19264T (=DSM 44701T), isolated from a smear-ripened cheese.</title>
        <authorList>
            <consortium name="US DOE Joint Genome Institute (JGI-PGF)"/>
            <person name="Walter F."/>
            <person name="Albersmeier A."/>
            <person name="Kalinowski J."/>
            <person name="Ruckert C."/>
        </authorList>
    </citation>
    <scope>NUCLEOTIDE SEQUENCE</scope>
    <source>
        <strain evidence="3">CGMCC 1.12785</strain>
    </source>
</reference>
<dbReference type="SUPFAM" id="SSF51556">
    <property type="entry name" value="Metallo-dependent hydrolases"/>
    <property type="match status" value="1"/>
</dbReference>
<dbReference type="PANTHER" id="PTHR11647:SF1">
    <property type="entry name" value="COLLAPSIN RESPONSE MEDIATOR PROTEIN"/>
    <property type="match status" value="1"/>
</dbReference>
<protein>
    <submittedName>
        <fullName evidence="3">D-glutamate deacylase</fullName>
    </submittedName>
</protein>
<dbReference type="Gene3D" id="3.20.20.140">
    <property type="entry name" value="Metal-dependent hydrolases"/>
    <property type="match status" value="1"/>
</dbReference>
<evidence type="ECO:0000259" key="2">
    <source>
        <dbReference type="Pfam" id="PF07969"/>
    </source>
</evidence>
<dbReference type="InterPro" id="IPR011059">
    <property type="entry name" value="Metal-dep_hydrolase_composite"/>
</dbReference>
<comment type="caution">
    <text evidence="3">The sequence shown here is derived from an EMBL/GenBank/DDBJ whole genome shotgun (WGS) entry which is preliminary data.</text>
</comment>
<reference evidence="3" key="2">
    <citation type="submission" date="2020-09" db="EMBL/GenBank/DDBJ databases">
        <authorList>
            <person name="Sun Q."/>
            <person name="Zhou Y."/>
        </authorList>
    </citation>
    <scope>NUCLEOTIDE SEQUENCE</scope>
    <source>
        <strain evidence="3">CGMCC 1.12785</strain>
    </source>
</reference>
<feature type="region of interest" description="Disordered" evidence="1">
    <location>
        <begin position="365"/>
        <end position="384"/>
    </location>
</feature>
<dbReference type="Pfam" id="PF07969">
    <property type="entry name" value="Amidohydro_3"/>
    <property type="match status" value="1"/>
</dbReference>
<keyword evidence="4" id="KW-1185">Reference proteome</keyword>
<dbReference type="NCBIfam" id="NF006560">
    <property type="entry name" value="PRK09061.1"/>
    <property type="match status" value="1"/>
</dbReference>
<sequence>MSTVLLRGGRVVDPGTGTDRQADVLVENGKIAAVGSELLSDAALAEAAVVDVTGKVVGPGFVDLHSHVNSVAGQRLQARDGVTTALELEAGLLPVELAYANAQKEGRPINFGFSASWGMARAEVLSGRKADADFVNGLSMIADPAWQADSSPAQLQAWLGRLESELADGALGIGILQGYAPRTDPREYRAVNELAARAGVPTFTHVREIVESDPTTPIDGTLEAAQIAMDLGGQVHHCHVNSTSRRHIERTLGTIEDARTGGASITVETYPYGAGSTGIGAAFLAPERLPAWDLKPWNIVLVTTGERIRDEAHLRHVRTTDPGAACIVEFIDDENPADRALLEQSLAFPDGIVASDAMHVTFPDGSTDTREWPLPEGGTTHPRTSGTYARSLRMMVRENGLWTWLEAFRRCSYLPARVMDSTTEAFRAKGHLGVGADADLVVIDPEKVTDQTTYLDSTRPSIGIDYVLVDGVFVVREGDIVIDAYPGRGLRAAL</sequence>
<dbReference type="EMBL" id="BMFY01000007">
    <property type="protein sequence ID" value="GGA16406.1"/>
    <property type="molecule type" value="Genomic_DNA"/>
</dbReference>
<dbReference type="Gene3D" id="2.30.40.10">
    <property type="entry name" value="Urease, subunit C, domain 1"/>
    <property type="match status" value="1"/>
</dbReference>
<evidence type="ECO:0000256" key="1">
    <source>
        <dbReference type="SAM" id="MobiDB-lite"/>
    </source>
</evidence>
<name>A0A8J2TYP9_9MICO</name>
<dbReference type="PANTHER" id="PTHR11647">
    <property type="entry name" value="HYDRANTOINASE/DIHYDROPYRIMIDINASE FAMILY MEMBER"/>
    <property type="match status" value="1"/>
</dbReference>
<feature type="domain" description="Amidohydrolase 3" evidence="2">
    <location>
        <begin position="387"/>
        <end position="475"/>
    </location>
</feature>
<dbReference type="InterPro" id="IPR050378">
    <property type="entry name" value="Metallo-dep_Hydrolases_sf"/>
</dbReference>
<evidence type="ECO:0000313" key="4">
    <source>
        <dbReference type="Proteomes" id="UP000616114"/>
    </source>
</evidence>
<gene>
    <name evidence="3" type="ORF">GCM10011333_19380</name>
</gene>
<dbReference type="Proteomes" id="UP000616114">
    <property type="component" value="Unassembled WGS sequence"/>
</dbReference>
<dbReference type="RefSeq" id="WP_188550699.1">
    <property type="nucleotide sequence ID" value="NZ_BMFY01000007.1"/>
</dbReference>
<accession>A0A8J2TYP9</accession>
<evidence type="ECO:0000313" key="3">
    <source>
        <dbReference type="EMBL" id="GGA16406.1"/>
    </source>
</evidence>
<dbReference type="AlphaFoldDB" id="A0A8J2TYP9"/>
<dbReference type="SUPFAM" id="SSF51338">
    <property type="entry name" value="Composite domain of metallo-dependent hydrolases"/>
    <property type="match status" value="1"/>
</dbReference>